<proteinExistence type="predicted"/>
<reference evidence="1 2" key="1">
    <citation type="submission" date="2016-09" db="EMBL/GenBank/DDBJ databases">
        <title>The complete genome sequences of Rhizobium gallicum, symbiovars gallicum and phaseoli, symbionts associated to common bean (Phaseolus vulgaris).</title>
        <authorList>
            <person name="Bustos P."/>
            <person name="Santamaria R.I."/>
            <person name="Perez-Carrascal O.M."/>
            <person name="Juarez S."/>
            <person name="Lozano L."/>
            <person name="Martinez-Flores I."/>
            <person name="Martinez-Romero E."/>
            <person name="Cevallos M."/>
            <person name="Romero D."/>
            <person name="Davila G."/>
            <person name="Gonzalez V."/>
        </authorList>
    </citation>
    <scope>NUCLEOTIDE SEQUENCE [LARGE SCALE GENOMIC DNA]</scope>
    <source>
        <strain evidence="1 2">8C-3</strain>
    </source>
</reference>
<protein>
    <submittedName>
        <fullName evidence="1">Uncharacterized protein</fullName>
    </submittedName>
</protein>
<sequence>MPEAASSPTIGLFRLGLSKMPIGLFSSRHVQDGRRWHGRRRCCVVPRVASCNINGPAIKPARTEWTPSAGANLATRHLLVGTRAAKTKVTGRQTGHARMNSAPTRPKITIDCRMNIGS</sequence>
<organism evidence="1 2">
    <name type="scientific">Rhizobium etli 8C-3</name>
    <dbReference type="NCBI Taxonomy" id="538025"/>
    <lineage>
        <taxon>Bacteria</taxon>
        <taxon>Pseudomonadati</taxon>
        <taxon>Pseudomonadota</taxon>
        <taxon>Alphaproteobacteria</taxon>
        <taxon>Hyphomicrobiales</taxon>
        <taxon>Rhizobiaceae</taxon>
        <taxon>Rhizobium/Agrobacterium group</taxon>
        <taxon>Rhizobium</taxon>
    </lineage>
</organism>
<dbReference type="Proteomes" id="UP000185109">
    <property type="component" value="Chromosome"/>
</dbReference>
<evidence type="ECO:0000313" key="2">
    <source>
        <dbReference type="Proteomes" id="UP000185109"/>
    </source>
</evidence>
<accession>A0A1L5P5Q3</accession>
<gene>
    <name evidence="1" type="ORF">AM571_CH02650</name>
</gene>
<evidence type="ECO:0000313" key="1">
    <source>
        <dbReference type="EMBL" id="APO75456.1"/>
    </source>
</evidence>
<name>A0A1L5P5Q3_RHIET</name>
<dbReference type="EMBL" id="CP017241">
    <property type="protein sequence ID" value="APO75456.1"/>
    <property type="molecule type" value="Genomic_DNA"/>
</dbReference>
<dbReference type="AlphaFoldDB" id="A0A1L5P5Q3"/>